<comment type="caution">
    <text evidence="2">The sequence shown here is derived from an EMBL/GenBank/DDBJ whole genome shotgun (WGS) entry which is preliminary data.</text>
</comment>
<proteinExistence type="predicted"/>
<dbReference type="Proteomes" id="UP001182247">
    <property type="component" value="Unassembled WGS sequence"/>
</dbReference>
<evidence type="ECO:0000313" key="3">
    <source>
        <dbReference type="Proteomes" id="UP001182247"/>
    </source>
</evidence>
<sequence>MHHQIRFITSLIVVVLTLSTPALAENTLQTPSHLTESQSTITAAQEWELTPDEWLRYQQLKNGRRGVLSPGLDPLTMLGTEARSDEERRRLAELWVKQEFQRTEAELAFQREVDNAWRRIFPRLLPVRHNPMATGRRALFVRENCPKCDQRLTQLLATGQPLDIYLVGSGGQDSAVRRWAQKQRIPAAKVASRHITLNHDNGQWLKYSGGKMPVLLQQEGQGWSHVN</sequence>
<dbReference type="EMBL" id="JAPKIY010000033">
    <property type="protein sequence ID" value="MDS0899566.1"/>
    <property type="molecule type" value="Genomic_DNA"/>
</dbReference>
<accession>A0AAE4FEH0</accession>
<dbReference type="NCBIfam" id="TIGR03759">
    <property type="entry name" value="conj_TIGR03759"/>
    <property type="match status" value="1"/>
</dbReference>
<organism evidence="2 3">
    <name type="scientific">Morganella morganii</name>
    <name type="common">Proteus morganii</name>
    <dbReference type="NCBI Taxonomy" id="582"/>
    <lineage>
        <taxon>Bacteria</taxon>
        <taxon>Pseudomonadati</taxon>
        <taxon>Pseudomonadota</taxon>
        <taxon>Gammaproteobacteria</taxon>
        <taxon>Enterobacterales</taxon>
        <taxon>Morganellaceae</taxon>
        <taxon>Morganella</taxon>
    </lineage>
</organism>
<dbReference type="AlphaFoldDB" id="A0AAE4FEH0"/>
<protein>
    <submittedName>
        <fullName evidence="2">TIGR03759 family integrating conjugative element protein</fullName>
    </submittedName>
</protein>
<evidence type="ECO:0000313" key="2">
    <source>
        <dbReference type="EMBL" id="MDS0899566.1"/>
    </source>
</evidence>
<dbReference type="RefSeq" id="WP_036422373.1">
    <property type="nucleotide sequence ID" value="NZ_CAXOML010000008.1"/>
</dbReference>
<name>A0AAE4FEH0_MORMO</name>
<dbReference type="InterPro" id="IPR022293">
    <property type="entry name" value="Integrating-conj_element"/>
</dbReference>
<reference evidence="2" key="1">
    <citation type="submission" date="2023-02" db="EMBL/GenBank/DDBJ databases">
        <title>Detection, antimicrobial susceptibility and genomic characterization of NDM-producing species of Morganellaceae, Yersiniaceae, and Enterobacteriaceae other than Klebsiella.</title>
        <authorList>
            <person name="Camargo C.H."/>
            <person name="Sacchi C.T."/>
            <person name="Campos K.R."/>
        </authorList>
    </citation>
    <scope>NUCLEOTIDE SEQUENCE</scope>
    <source>
        <strain evidence="2">1189_21</strain>
    </source>
</reference>
<evidence type="ECO:0000256" key="1">
    <source>
        <dbReference type="SAM" id="SignalP"/>
    </source>
</evidence>
<gene>
    <name evidence="2" type="ORF">OSC06_16525</name>
</gene>
<keyword evidence="1" id="KW-0732">Signal</keyword>
<feature type="signal peptide" evidence="1">
    <location>
        <begin position="1"/>
        <end position="24"/>
    </location>
</feature>
<feature type="chain" id="PRO_5042211678" evidence="1">
    <location>
        <begin position="25"/>
        <end position="227"/>
    </location>
</feature>